<protein>
    <recommendedName>
        <fullName evidence="2">Ubiquitin-like domain-containing protein</fullName>
    </recommendedName>
</protein>
<evidence type="ECO:0000313" key="4">
    <source>
        <dbReference type="Proteomes" id="UP000594263"/>
    </source>
</evidence>
<organism evidence="3 4">
    <name type="scientific">Kalanchoe fedtschenkoi</name>
    <name type="common">Lavender scallops</name>
    <name type="synonym">South American air plant</name>
    <dbReference type="NCBI Taxonomy" id="63787"/>
    <lineage>
        <taxon>Eukaryota</taxon>
        <taxon>Viridiplantae</taxon>
        <taxon>Streptophyta</taxon>
        <taxon>Embryophyta</taxon>
        <taxon>Tracheophyta</taxon>
        <taxon>Spermatophyta</taxon>
        <taxon>Magnoliopsida</taxon>
        <taxon>eudicotyledons</taxon>
        <taxon>Gunneridae</taxon>
        <taxon>Pentapetalae</taxon>
        <taxon>Saxifragales</taxon>
        <taxon>Crassulaceae</taxon>
        <taxon>Kalanchoe</taxon>
    </lineage>
</organism>
<dbReference type="PANTHER" id="PTHR14942">
    <property type="entry name" value="U11/U12 SMALL NUCLEAR RIBONUCLEOPROTEIN 25 KDA PROTEIN"/>
    <property type="match status" value="1"/>
</dbReference>
<dbReference type="InterPro" id="IPR040610">
    <property type="entry name" value="SNRNP25_ubiquitin"/>
</dbReference>
<dbReference type="Pfam" id="PF18036">
    <property type="entry name" value="Ubiquitin_4"/>
    <property type="match status" value="1"/>
</dbReference>
<dbReference type="EnsemblPlants" id="Kaladp0027s0040.1.v1.1">
    <property type="protein sequence ID" value="Kaladp0027s0040.1.v1.1"/>
    <property type="gene ID" value="Kaladp0027s0040.v1.1"/>
</dbReference>
<dbReference type="CDD" id="cd17058">
    <property type="entry name" value="Ubl_SNRNP25"/>
    <property type="match status" value="1"/>
</dbReference>
<proteinExistence type="predicted"/>
<feature type="domain" description="Ubiquitin-like" evidence="2">
    <location>
        <begin position="47"/>
        <end position="130"/>
    </location>
</feature>
<accession>A0A7N0T9D2</accession>
<evidence type="ECO:0000256" key="1">
    <source>
        <dbReference type="SAM" id="MobiDB-lite"/>
    </source>
</evidence>
<sequence length="251" mass="28658">MAAEEVDLAFPPKWRRRSASLTLSPSLIIDSFSRKSLSYSKLPSQTLRLTVRKLDGSSFDIEVVEGATVAQLKEAVEDVFSDLPRKGPDKISWPHVWGHFCLCFAGEKLLCADRSINGYGVRDGDQLHFVRHVSFINNAEKTSSKKHTTTKQHQMLPSSDTSEARKQNGDWRIDIEKLRYEVGDTFSEESECTMPPCFMSWFSYSKIRTTEFEETEEKDHPFKFTDGLCCKIRQLIGLPSNKPSNPKWNLD</sequence>
<name>A0A7N0T9D2_KALFE</name>
<dbReference type="InterPro" id="IPR039690">
    <property type="entry name" value="SNRNP25"/>
</dbReference>
<dbReference type="Gene3D" id="3.10.20.90">
    <property type="entry name" value="Phosphatidylinositol 3-kinase Catalytic Subunit, Chain A, domain 1"/>
    <property type="match status" value="1"/>
</dbReference>
<dbReference type="InterPro" id="IPR000626">
    <property type="entry name" value="Ubiquitin-like_dom"/>
</dbReference>
<keyword evidence="4" id="KW-1185">Reference proteome</keyword>
<dbReference type="OMA" id="SSCEKRD"/>
<dbReference type="InterPro" id="IPR029071">
    <property type="entry name" value="Ubiquitin-like_domsf"/>
</dbReference>
<dbReference type="GO" id="GO:0000398">
    <property type="term" value="P:mRNA splicing, via spliceosome"/>
    <property type="evidence" value="ECO:0007669"/>
    <property type="project" value="InterPro"/>
</dbReference>
<reference evidence="3" key="1">
    <citation type="submission" date="2021-01" db="UniProtKB">
        <authorList>
            <consortium name="EnsemblPlants"/>
        </authorList>
    </citation>
    <scope>IDENTIFICATION</scope>
</reference>
<dbReference type="AlphaFoldDB" id="A0A7N0T9D2"/>
<dbReference type="PROSITE" id="PS50053">
    <property type="entry name" value="UBIQUITIN_2"/>
    <property type="match status" value="1"/>
</dbReference>
<dbReference type="PANTHER" id="PTHR14942:SF2">
    <property type="entry name" value="UBIQUITIN-LIKE SUPERFAMILY PROTEIN"/>
    <property type="match status" value="1"/>
</dbReference>
<dbReference type="Gramene" id="Kaladp0027s0040.1.v1.1">
    <property type="protein sequence ID" value="Kaladp0027s0040.1.v1.1"/>
    <property type="gene ID" value="Kaladp0027s0040.v1.1"/>
</dbReference>
<feature type="region of interest" description="Disordered" evidence="1">
    <location>
        <begin position="141"/>
        <end position="167"/>
    </location>
</feature>
<evidence type="ECO:0000259" key="2">
    <source>
        <dbReference type="PROSITE" id="PS50053"/>
    </source>
</evidence>
<dbReference type="SUPFAM" id="SSF54236">
    <property type="entry name" value="Ubiquitin-like"/>
    <property type="match status" value="1"/>
</dbReference>
<dbReference type="Proteomes" id="UP000594263">
    <property type="component" value="Unplaced"/>
</dbReference>
<evidence type="ECO:0000313" key="3">
    <source>
        <dbReference type="EnsemblPlants" id="Kaladp0027s0040.1.v1.1"/>
    </source>
</evidence>